<dbReference type="InterPro" id="IPR002491">
    <property type="entry name" value="ABC_transptr_periplasmic_BD"/>
</dbReference>
<dbReference type="PROSITE" id="PS50983">
    <property type="entry name" value="FE_B12_PBP"/>
    <property type="match status" value="1"/>
</dbReference>
<dbReference type="Gene3D" id="1.20.58.2180">
    <property type="match status" value="1"/>
</dbReference>
<protein>
    <submittedName>
        <fullName evidence="2">Periplasmic binding protein</fullName>
    </submittedName>
</protein>
<dbReference type="Proteomes" id="UP000005695">
    <property type="component" value="Unassembled WGS sequence"/>
</dbReference>
<evidence type="ECO:0000313" key="2">
    <source>
        <dbReference type="EMBL" id="EAT16831.1"/>
    </source>
</evidence>
<comment type="caution">
    <text evidence="2">The sequence shown here is derived from an EMBL/GenBank/DDBJ whole genome shotgun (WGS) entry which is preliminary data.</text>
</comment>
<feature type="domain" description="Fe/B12 periplasmic-binding" evidence="1">
    <location>
        <begin position="31"/>
        <end position="311"/>
    </location>
</feature>
<organism evidence="2 3">
    <name type="scientific">Desulfuromonas acetoxidans (strain DSM 684 / 11070)</name>
    <dbReference type="NCBI Taxonomy" id="281689"/>
    <lineage>
        <taxon>Bacteria</taxon>
        <taxon>Pseudomonadati</taxon>
        <taxon>Thermodesulfobacteriota</taxon>
        <taxon>Desulfuromonadia</taxon>
        <taxon>Desulfuromonadales</taxon>
        <taxon>Desulfuromonadaceae</taxon>
        <taxon>Desulfuromonas</taxon>
    </lineage>
</organism>
<reference evidence="2" key="1">
    <citation type="submission" date="2006-05" db="EMBL/GenBank/DDBJ databases">
        <title>Annotation of the draft genome assembly of Desulfuromonas acetoxidans DSM 684.</title>
        <authorList>
            <consortium name="US DOE Joint Genome Institute (JGI-ORNL)"/>
            <person name="Larimer F."/>
            <person name="Land M."/>
            <person name="Hauser L."/>
        </authorList>
    </citation>
    <scope>NUCLEOTIDE SEQUENCE [LARGE SCALE GENOMIC DNA]</scope>
    <source>
        <strain evidence="2">DSM 684</strain>
    </source>
</reference>
<sequence>MSDIEKTPPVGTRLVTDMAGRKVIVKERVEKVFGYNPMITALMYALAPEKIAGHNFPPSPLELQVAPQSYLDLPVLGVLGALFGGGKQTLNTEAIRQAQPDVILSMTLSKIDEPEVQMAENLQKELDIPVLIFDGALERSAEVIRRVGLVIGVEDRAEMLADYFDKKLDIIQRTVATIPKSSRHTVYYAQTPSGLHTEPRGARHGEVIDLAGGINCAETYELRGCGQTPISADDLLRWNPEVILVMSDEGNSEDRLLTRMTDDPFWSCLEAVKRGTCYEPPGLLYSWFDRPPSINRLIGVIWLSGVLYPQQFNWDMADEVRCFYRLFYRMELTSEEIDSLLANPLVVKHKKTA</sequence>
<dbReference type="PANTHER" id="PTHR30535">
    <property type="entry name" value="VITAMIN B12-BINDING PROTEIN"/>
    <property type="match status" value="1"/>
</dbReference>
<evidence type="ECO:0000313" key="3">
    <source>
        <dbReference type="Proteomes" id="UP000005695"/>
    </source>
</evidence>
<dbReference type="AlphaFoldDB" id="Q1K2Q0"/>
<keyword evidence="3" id="KW-1185">Reference proteome</keyword>
<gene>
    <name evidence="2" type="ORF">Dace_2083</name>
</gene>
<dbReference type="InterPro" id="IPR050902">
    <property type="entry name" value="ABC_Transporter_SBP"/>
</dbReference>
<dbReference type="PANTHER" id="PTHR30535:SF34">
    <property type="entry name" value="MOLYBDATE-BINDING PROTEIN MOLA"/>
    <property type="match status" value="1"/>
</dbReference>
<dbReference type="Gene3D" id="3.40.50.1980">
    <property type="entry name" value="Nitrogenase molybdenum iron protein domain"/>
    <property type="match status" value="2"/>
</dbReference>
<dbReference type="OrthoDB" id="9775594at2"/>
<dbReference type="EMBL" id="AAEW02000003">
    <property type="protein sequence ID" value="EAT16831.1"/>
    <property type="molecule type" value="Genomic_DNA"/>
</dbReference>
<dbReference type="Pfam" id="PF01497">
    <property type="entry name" value="Peripla_BP_2"/>
    <property type="match status" value="1"/>
</dbReference>
<name>Q1K2Q0_DESA6</name>
<proteinExistence type="predicted"/>
<dbReference type="RefSeq" id="WP_005998290.1">
    <property type="nucleotide sequence ID" value="NZ_AAEW02000003.1"/>
</dbReference>
<accession>Q1K2Q0</accession>
<reference evidence="2" key="2">
    <citation type="submission" date="2006-05" db="EMBL/GenBank/DDBJ databases">
        <title>Sequencing of the draft genome and assembly of Desulfuromonas acetoxidans DSM 684.</title>
        <authorList>
            <consortium name="US DOE Joint Genome Institute (JGI-PGF)"/>
            <person name="Copeland A."/>
            <person name="Lucas S."/>
            <person name="Lapidus A."/>
            <person name="Barry K."/>
            <person name="Detter J.C."/>
            <person name="Glavina del Rio T."/>
            <person name="Hammon N."/>
            <person name="Israni S."/>
            <person name="Dalin E."/>
            <person name="Tice H."/>
            <person name="Bruce D."/>
            <person name="Pitluck S."/>
            <person name="Richardson P."/>
        </authorList>
    </citation>
    <scope>NUCLEOTIDE SEQUENCE [LARGE SCALE GENOMIC DNA]</scope>
    <source>
        <strain evidence="2">DSM 684</strain>
    </source>
</reference>
<evidence type="ECO:0000259" key="1">
    <source>
        <dbReference type="PROSITE" id="PS50983"/>
    </source>
</evidence>
<dbReference type="SUPFAM" id="SSF53807">
    <property type="entry name" value="Helical backbone' metal receptor"/>
    <property type="match status" value="1"/>
</dbReference>